<dbReference type="Gene3D" id="3.40.640.10">
    <property type="entry name" value="Type I PLP-dependent aspartate aminotransferase-like (Major domain)"/>
    <property type="match status" value="1"/>
</dbReference>
<organism evidence="7 8">
    <name type="scientific">Oceanibacterium hippocampi</name>
    <dbReference type="NCBI Taxonomy" id="745714"/>
    <lineage>
        <taxon>Bacteria</taxon>
        <taxon>Pseudomonadati</taxon>
        <taxon>Pseudomonadota</taxon>
        <taxon>Alphaproteobacteria</taxon>
        <taxon>Sneathiellales</taxon>
        <taxon>Sneathiellaceae</taxon>
        <taxon>Oceanibacterium</taxon>
    </lineage>
</organism>
<dbReference type="EMBL" id="FWFR01000003">
    <property type="protein sequence ID" value="SLN72618.1"/>
    <property type="molecule type" value="Genomic_DNA"/>
</dbReference>
<dbReference type="InParanoid" id="A0A1Y5TTY7"/>
<dbReference type="GO" id="GO:0030170">
    <property type="term" value="F:pyridoxal phosphate binding"/>
    <property type="evidence" value="ECO:0007669"/>
    <property type="project" value="InterPro"/>
</dbReference>
<dbReference type="SUPFAM" id="SSF53383">
    <property type="entry name" value="PLP-dependent transferases"/>
    <property type="match status" value="1"/>
</dbReference>
<comment type="similarity">
    <text evidence="1">In the C-terminal section; belongs to the class-I pyridoxal-phosphate-dependent aminotransferase family.</text>
</comment>
<dbReference type="AlphaFoldDB" id="A0A1Y5TTY7"/>
<reference evidence="7 8" key="1">
    <citation type="submission" date="2017-03" db="EMBL/GenBank/DDBJ databases">
        <authorList>
            <person name="Afonso C.L."/>
            <person name="Miller P.J."/>
            <person name="Scott M.A."/>
            <person name="Spackman E."/>
            <person name="Goraichik I."/>
            <person name="Dimitrov K.M."/>
            <person name="Suarez D.L."/>
            <person name="Swayne D.E."/>
        </authorList>
    </citation>
    <scope>NUCLEOTIDE SEQUENCE [LARGE SCALE GENOMIC DNA]</scope>
    <source>
        <strain evidence="7 8">CECT 7691</strain>
    </source>
</reference>
<dbReference type="InterPro" id="IPR000524">
    <property type="entry name" value="Tscrpt_reg_HTH_GntR"/>
</dbReference>
<dbReference type="InterPro" id="IPR015421">
    <property type="entry name" value="PyrdxlP-dep_Trfase_major"/>
</dbReference>
<evidence type="ECO:0000313" key="8">
    <source>
        <dbReference type="Proteomes" id="UP000193200"/>
    </source>
</evidence>
<evidence type="ECO:0000313" key="7">
    <source>
        <dbReference type="EMBL" id="SLN72618.1"/>
    </source>
</evidence>
<dbReference type="PANTHER" id="PTHR46577">
    <property type="entry name" value="HTH-TYPE TRANSCRIPTIONAL REGULATORY PROTEIN GABR"/>
    <property type="match status" value="1"/>
</dbReference>
<keyword evidence="2" id="KW-0663">Pyridoxal phosphate</keyword>
<sequence length="460" mass="49937">MWTLDISDREGPTYLAVADAYADAIERGDLPAGTRLPPQRDLARQLGVTVGTISRAYALMNKRELVSGEVGRGTFVRGTWQNAPKVDFTSDGSPTRALDLACFRAPVSSANAIISDAAIQAIGQTGLHPLHKYPPAVGFPSHRSDGAQWLTRYGLEVTGDRVLICAGAQIALNVALNAFLRRKRVLGESITYAGLRAMCAIHEIELHGLQIDEYGLVPEALDRACAAGISGTLVVQPTLHNPTTASMPLERRQEIARLAIKHDLLVIEDDTAGGMLTDRPPPIASMAPDHTIYITSLSKCLSPALRLGYMVAPKRHIDRLERILHTLSLGASPLVSDIMSVLLATGAAEKIVAMNLKETMQRQAILTETLKSNRLHSHPGAFFSWLPLPSPWRAHEFVAAALREGVNVTDGDNFLADRRQHLSAVRISVEGAPTHETLRRGVSVLARLMEDEPEAWVAVV</sequence>
<evidence type="ECO:0000259" key="6">
    <source>
        <dbReference type="PROSITE" id="PS50949"/>
    </source>
</evidence>
<keyword evidence="5" id="KW-0804">Transcription</keyword>
<dbReference type="SUPFAM" id="SSF46785">
    <property type="entry name" value="Winged helix' DNA-binding domain"/>
    <property type="match status" value="1"/>
</dbReference>
<dbReference type="CDD" id="cd00609">
    <property type="entry name" value="AAT_like"/>
    <property type="match status" value="1"/>
</dbReference>
<dbReference type="Pfam" id="PF00392">
    <property type="entry name" value="GntR"/>
    <property type="match status" value="1"/>
</dbReference>
<evidence type="ECO:0000256" key="2">
    <source>
        <dbReference type="ARBA" id="ARBA00022898"/>
    </source>
</evidence>
<evidence type="ECO:0000256" key="3">
    <source>
        <dbReference type="ARBA" id="ARBA00023015"/>
    </source>
</evidence>
<dbReference type="PROSITE" id="PS50949">
    <property type="entry name" value="HTH_GNTR"/>
    <property type="match status" value="1"/>
</dbReference>
<evidence type="ECO:0000256" key="1">
    <source>
        <dbReference type="ARBA" id="ARBA00005384"/>
    </source>
</evidence>
<dbReference type="RefSeq" id="WP_085884830.1">
    <property type="nucleotide sequence ID" value="NZ_FWFR01000003.1"/>
</dbReference>
<dbReference type="PANTHER" id="PTHR46577:SF1">
    <property type="entry name" value="HTH-TYPE TRANSCRIPTIONAL REGULATORY PROTEIN GABR"/>
    <property type="match status" value="1"/>
</dbReference>
<dbReference type="CDD" id="cd07377">
    <property type="entry name" value="WHTH_GntR"/>
    <property type="match status" value="1"/>
</dbReference>
<keyword evidence="8" id="KW-1185">Reference proteome</keyword>
<dbReference type="OrthoDB" id="9804020at2"/>
<dbReference type="InterPro" id="IPR015424">
    <property type="entry name" value="PyrdxlP-dep_Trfase"/>
</dbReference>
<dbReference type="GO" id="GO:0003677">
    <property type="term" value="F:DNA binding"/>
    <property type="evidence" value="ECO:0007669"/>
    <property type="project" value="UniProtKB-KW"/>
</dbReference>
<keyword evidence="3" id="KW-0805">Transcription regulation</keyword>
<dbReference type="GO" id="GO:0003700">
    <property type="term" value="F:DNA-binding transcription factor activity"/>
    <property type="evidence" value="ECO:0007669"/>
    <property type="project" value="InterPro"/>
</dbReference>
<dbReference type="InterPro" id="IPR004839">
    <property type="entry name" value="Aminotransferase_I/II_large"/>
</dbReference>
<proteinExistence type="inferred from homology"/>
<feature type="domain" description="HTH gntR-type" evidence="6">
    <location>
        <begin position="11"/>
        <end position="79"/>
    </location>
</feature>
<evidence type="ECO:0000256" key="5">
    <source>
        <dbReference type="ARBA" id="ARBA00023163"/>
    </source>
</evidence>
<gene>
    <name evidence="7" type="primary">yjiR_2</name>
    <name evidence="7" type="ORF">OCH7691_03492</name>
</gene>
<accession>A0A1Y5TTY7</accession>
<dbReference type="Gene3D" id="3.90.1150.10">
    <property type="entry name" value="Aspartate Aminotransferase, domain 1"/>
    <property type="match status" value="1"/>
</dbReference>
<evidence type="ECO:0000256" key="4">
    <source>
        <dbReference type="ARBA" id="ARBA00023125"/>
    </source>
</evidence>
<dbReference type="InterPro" id="IPR015422">
    <property type="entry name" value="PyrdxlP-dep_Trfase_small"/>
</dbReference>
<dbReference type="Proteomes" id="UP000193200">
    <property type="component" value="Unassembled WGS sequence"/>
</dbReference>
<dbReference type="InterPro" id="IPR051446">
    <property type="entry name" value="HTH_trans_reg/aminotransferase"/>
</dbReference>
<dbReference type="SMART" id="SM00345">
    <property type="entry name" value="HTH_GNTR"/>
    <property type="match status" value="1"/>
</dbReference>
<dbReference type="InterPro" id="IPR036388">
    <property type="entry name" value="WH-like_DNA-bd_sf"/>
</dbReference>
<dbReference type="Pfam" id="PF00155">
    <property type="entry name" value="Aminotran_1_2"/>
    <property type="match status" value="1"/>
</dbReference>
<dbReference type="Gene3D" id="1.10.10.10">
    <property type="entry name" value="Winged helix-like DNA-binding domain superfamily/Winged helix DNA-binding domain"/>
    <property type="match status" value="1"/>
</dbReference>
<dbReference type="InterPro" id="IPR036390">
    <property type="entry name" value="WH_DNA-bd_sf"/>
</dbReference>
<protein>
    <submittedName>
        <fullName evidence="7">Putative HTH-type transcriptional regulator YjiR</fullName>
    </submittedName>
</protein>
<name>A0A1Y5TTY7_9PROT</name>
<keyword evidence="4" id="KW-0238">DNA-binding</keyword>